<evidence type="ECO:0000313" key="3">
    <source>
        <dbReference type="Proteomes" id="UP000001520"/>
    </source>
</evidence>
<evidence type="ECO:0000259" key="1">
    <source>
        <dbReference type="Pfam" id="PF13406"/>
    </source>
</evidence>
<keyword evidence="2" id="KW-0326">Glycosidase</keyword>
<proteinExistence type="predicted"/>
<dbReference type="STRING" id="639282.DEFDS_0819"/>
<dbReference type="Gene3D" id="1.10.530.10">
    <property type="match status" value="1"/>
</dbReference>
<dbReference type="InterPro" id="IPR031304">
    <property type="entry name" value="SLT_2"/>
</dbReference>
<organism evidence="2 3">
    <name type="scientific">Deferribacter desulfuricans (strain DSM 14783 / JCM 11476 / NBRC 101012 / SSM1)</name>
    <dbReference type="NCBI Taxonomy" id="639282"/>
    <lineage>
        <taxon>Bacteria</taxon>
        <taxon>Pseudomonadati</taxon>
        <taxon>Deferribacterota</taxon>
        <taxon>Deferribacteres</taxon>
        <taxon>Deferribacterales</taxon>
        <taxon>Deferribacteraceae</taxon>
        <taxon>Deferribacter</taxon>
    </lineage>
</organism>
<dbReference type="eggNOG" id="COG2951">
    <property type="taxonomic scope" value="Bacteria"/>
</dbReference>
<dbReference type="KEGG" id="ddf:DEFDS_0819"/>
<sequence length="301" mass="35373">MKIIIIILLCFLLSFPTVYSSNITHIIKKKYNIPDEYIIKVLSKASVDENVLKLINNPKEKLPFYKYKKLLINRDKIIQGRNFIKKYKYWLRKSSKTYNVDYRIIAAIIGIESFYGKHKFRFKALNSLYTLATKYKRRENYFTNELASFLFFCYKNKLNTTKIYSSYAGAIGIPQFMPSNILKYAVDFNKNGKTDIIKEIPDAIGSVANYLQKAGFKKGEPTAIKIKIKNINKINLNKTVKLYKIKRYIQIPYNLRKNYVVKIIKVDNSYWLTFQNFRAILKYNNSINYALTILILSKKIG</sequence>
<keyword evidence="3" id="KW-1185">Reference proteome</keyword>
<dbReference type="InterPro" id="IPR043426">
    <property type="entry name" value="MltB-like"/>
</dbReference>
<dbReference type="EC" id="3.2.1.-" evidence="2"/>
<accession>D3PCH2</accession>
<gene>
    <name evidence="2" type="ordered locus">DEFDS_0819</name>
</gene>
<evidence type="ECO:0000313" key="2">
    <source>
        <dbReference type="EMBL" id="BAI80295.1"/>
    </source>
</evidence>
<dbReference type="CAZy" id="GH103">
    <property type="family name" value="Glycoside Hydrolase Family 103"/>
</dbReference>
<dbReference type="InterPro" id="IPR023346">
    <property type="entry name" value="Lysozyme-like_dom_sf"/>
</dbReference>
<feature type="domain" description="Transglycosylase SLT" evidence="1">
    <location>
        <begin position="29"/>
        <end position="297"/>
    </location>
</feature>
<protein>
    <submittedName>
        <fullName evidence="2">Membrane-bound lytic murein transglycosylase B</fullName>
        <ecNumber evidence="2">3.2.1.-</ecNumber>
    </submittedName>
</protein>
<dbReference type="GO" id="GO:0016798">
    <property type="term" value="F:hydrolase activity, acting on glycosyl bonds"/>
    <property type="evidence" value="ECO:0007669"/>
    <property type="project" value="UniProtKB-KW"/>
</dbReference>
<dbReference type="SUPFAM" id="SSF53955">
    <property type="entry name" value="Lysozyme-like"/>
    <property type="match status" value="1"/>
</dbReference>
<dbReference type="GO" id="GO:0008933">
    <property type="term" value="F:peptidoglycan lytic transglycosylase activity"/>
    <property type="evidence" value="ECO:0007669"/>
    <property type="project" value="TreeGrafter"/>
</dbReference>
<dbReference type="EMBL" id="AP011529">
    <property type="protein sequence ID" value="BAI80295.1"/>
    <property type="molecule type" value="Genomic_DNA"/>
</dbReference>
<dbReference type="RefSeq" id="WP_013007543.1">
    <property type="nucleotide sequence ID" value="NC_013939.1"/>
</dbReference>
<dbReference type="GO" id="GO:0009253">
    <property type="term" value="P:peptidoglycan catabolic process"/>
    <property type="evidence" value="ECO:0007669"/>
    <property type="project" value="TreeGrafter"/>
</dbReference>
<name>D3PCH2_DEFDS</name>
<dbReference type="HOGENOM" id="CLU_035402_1_1_0"/>
<dbReference type="Pfam" id="PF13406">
    <property type="entry name" value="SLT_2"/>
    <property type="match status" value="1"/>
</dbReference>
<dbReference type="Proteomes" id="UP000001520">
    <property type="component" value="Chromosome"/>
</dbReference>
<dbReference type="AlphaFoldDB" id="D3PCH2"/>
<dbReference type="OrthoDB" id="9772911at2"/>
<dbReference type="CDD" id="cd13399">
    <property type="entry name" value="Slt35-like"/>
    <property type="match status" value="1"/>
</dbReference>
<reference evidence="2 3" key="1">
    <citation type="journal article" date="2010" name="DNA Res.">
        <title>Bacterial lifestyle in a deep-sea hydrothermal vent chimney revealed by the genome sequence of the thermophilic bacterium Deferribacter desulfuricans SSM1.</title>
        <authorList>
            <person name="Takaki Y."/>
            <person name="Shimamura S."/>
            <person name="Nakagawa S."/>
            <person name="Fukuhara Y."/>
            <person name="Horikawa H."/>
            <person name="Ankai A."/>
            <person name="Harada T."/>
            <person name="Hosoyama A."/>
            <person name="Oguchi A."/>
            <person name="Fukui S."/>
            <person name="Fujita N."/>
            <person name="Takami H."/>
            <person name="Takai K."/>
        </authorList>
    </citation>
    <scope>NUCLEOTIDE SEQUENCE [LARGE SCALE GENOMIC DNA]</scope>
    <source>
        <strain evidence="3">DSM 14783 / JCM 11476 / NBRC 101012 / SSM1</strain>
    </source>
</reference>
<dbReference type="PANTHER" id="PTHR30163">
    <property type="entry name" value="MEMBRANE-BOUND LYTIC MUREIN TRANSGLYCOSYLASE B"/>
    <property type="match status" value="1"/>
</dbReference>
<dbReference type="Gene3D" id="1.10.8.350">
    <property type="entry name" value="Bacterial muramidase"/>
    <property type="match status" value="1"/>
</dbReference>
<dbReference type="PANTHER" id="PTHR30163:SF9">
    <property type="entry name" value="MEMBRANE-BOUND LYTIC MUREIN TRANSGLYCOSYLASE B"/>
    <property type="match status" value="1"/>
</dbReference>
<keyword evidence="2" id="KW-0378">Hydrolase</keyword>